<feature type="region of interest" description="Disordered" evidence="1">
    <location>
        <begin position="72"/>
        <end position="110"/>
    </location>
</feature>
<sequence length="126" mass="14738">MPRSTRRDAWLFSSNYAEAKRKAWNLIEEEFSRQQFPTTPKQLRRFFYNHKGRLLDDTRQLRASPLRRRALLHSSPPCANGQSARSGFLYKRGVRPSKGKSSLGCRPEHIDSRPRIRGDELLRVLT</sequence>
<gene>
    <name evidence="2" type="ORF">TBRA_LOCUS6240</name>
</gene>
<organism evidence="2 3">
    <name type="scientific">Trichogramma brassicae</name>
    <dbReference type="NCBI Taxonomy" id="86971"/>
    <lineage>
        <taxon>Eukaryota</taxon>
        <taxon>Metazoa</taxon>
        <taxon>Ecdysozoa</taxon>
        <taxon>Arthropoda</taxon>
        <taxon>Hexapoda</taxon>
        <taxon>Insecta</taxon>
        <taxon>Pterygota</taxon>
        <taxon>Neoptera</taxon>
        <taxon>Endopterygota</taxon>
        <taxon>Hymenoptera</taxon>
        <taxon>Apocrita</taxon>
        <taxon>Proctotrupomorpha</taxon>
        <taxon>Chalcidoidea</taxon>
        <taxon>Trichogrammatidae</taxon>
        <taxon>Trichogramma</taxon>
    </lineage>
</organism>
<evidence type="ECO:0000313" key="2">
    <source>
        <dbReference type="EMBL" id="CAB0034342.1"/>
    </source>
</evidence>
<keyword evidence="3" id="KW-1185">Reference proteome</keyword>
<dbReference type="Proteomes" id="UP000479190">
    <property type="component" value="Unassembled WGS sequence"/>
</dbReference>
<accession>A0A6H5ICI0</accession>
<protein>
    <submittedName>
        <fullName evidence="2">Uncharacterized protein</fullName>
    </submittedName>
</protein>
<evidence type="ECO:0000256" key="1">
    <source>
        <dbReference type="SAM" id="MobiDB-lite"/>
    </source>
</evidence>
<evidence type="ECO:0000313" key="3">
    <source>
        <dbReference type="Proteomes" id="UP000479190"/>
    </source>
</evidence>
<proteinExistence type="predicted"/>
<name>A0A6H5ICI0_9HYME</name>
<reference evidence="2 3" key="1">
    <citation type="submission" date="2020-02" db="EMBL/GenBank/DDBJ databases">
        <authorList>
            <person name="Ferguson B K."/>
        </authorList>
    </citation>
    <scope>NUCLEOTIDE SEQUENCE [LARGE SCALE GENOMIC DNA]</scope>
</reference>
<dbReference type="AlphaFoldDB" id="A0A6H5ICI0"/>
<dbReference type="EMBL" id="CADCXV010000740">
    <property type="protein sequence ID" value="CAB0034342.1"/>
    <property type="molecule type" value="Genomic_DNA"/>
</dbReference>